<dbReference type="Proteomes" id="UP000265828">
    <property type="component" value="Unassembled WGS sequence"/>
</dbReference>
<dbReference type="EMBL" id="QRUH01000003">
    <property type="protein sequence ID" value="RGR50113.1"/>
    <property type="molecule type" value="Genomic_DNA"/>
</dbReference>
<evidence type="ECO:0000313" key="6">
    <source>
        <dbReference type="EMBL" id="RGV65021.1"/>
    </source>
</evidence>
<dbReference type="EMBL" id="QRJH01000013">
    <property type="protein sequence ID" value="RHH15059.1"/>
    <property type="molecule type" value="Genomic_DNA"/>
</dbReference>
<evidence type="ECO:0000313" key="10">
    <source>
        <dbReference type="Proteomes" id="UP000261105"/>
    </source>
</evidence>
<gene>
    <name evidence="3" type="ORF">C4886_14505</name>
    <name evidence="7" type="ORF">DW222_16675</name>
    <name evidence="6" type="ORF">DWW07_05020</name>
    <name evidence="5" type="ORF">DWY46_06830</name>
    <name evidence="4" type="ORF">DXB38_05160</name>
    <name evidence="2" type="ORF">ERS852394_02250</name>
</gene>
<protein>
    <recommendedName>
        <fullName evidence="1">Phage-Barnase-EndoU-ColicinE5/D-RelE like nuclease 4 domain-containing protein</fullName>
    </recommendedName>
</protein>
<dbReference type="Proteomes" id="UP000095409">
    <property type="component" value="Unassembled WGS sequence"/>
</dbReference>
<evidence type="ECO:0000313" key="8">
    <source>
        <dbReference type="Proteomes" id="UP000095409"/>
    </source>
</evidence>
<dbReference type="EMBL" id="PSQG01000023">
    <property type="protein sequence ID" value="RCH42364.1"/>
    <property type="molecule type" value="Genomic_DNA"/>
</dbReference>
<evidence type="ECO:0000313" key="7">
    <source>
        <dbReference type="EMBL" id="RHH15059.1"/>
    </source>
</evidence>
<accession>A0A174FAH7</accession>
<dbReference type="RefSeq" id="WP_005423087.1">
    <property type="nucleotide sequence ID" value="NZ_CAXSLC010000010.1"/>
</dbReference>
<evidence type="ECO:0000313" key="4">
    <source>
        <dbReference type="EMBL" id="RGN89055.1"/>
    </source>
</evidence>
<evidence type="ECO:0000313" key="13">
    <source>
        <dbReference type="Proteomes" id="UP000285839"/>
    </source>
</evidence>
<evidence type="ECO:0000313" key="5">
    <source>
        <dbReference type="EMBL" id="RGR50113.1"/>
    </source>
</evidence>
<dbReference type="Proteomes" id="UP000253208">
    <property type="component" value="Unassembled WGS sequence"/>
</dbReference>
<evidence type="ECO:0000313" key="9">
    <source>
        <dbReference type="Proteomes" id="UP000253208"/>
    </source>
</evidence>
<reference evidence="3 9" key="2">
    <citation type="submission" date="2018-02" db="EMBL/GenBank/DDBJ databases">
        <title>Complete genome sequencing of Faecalibacterium prausnitzii strains isolated from the human gut.</title>
        <authorList>
            <person name="Fitzgerald B.C."/>
            <person name="Shkoporov A.N."/>
            <person name="Ross P.R."/>
            <person name="Hill C."/>
        </authorList>
    </citation>
    <scope>NUCLEOTIDE SEQUENCE [LARGE SCALE GENOMIC DNA]</scope>
    <source>
        <strain evidence="3 9">APC942/31-1</strain>
    </source>
</reference>
<evidence type="ECO:0000313" key="12">
    <source>
        <dbReference type="Proteomes" id="UP000284024"/>
    </source>
</evidence>
<dbReference type="Proteomes" id="UP000284024">
    <property type="component" value="Unassembled WGS sequence"/>
</dbReference>
<dbReference type="Pfam" id="PF18813">
    <property type="entry name" value="PBECR4"/>
    <property type="match status" value="1"/>
</dbReference>
<dbReference type="InterPro" id="IPR041420">
    <property type="entry name" value="PBECR4"/>
</dbReference>
<sequence length="210" mass="24165">MGKQQDREKIVQEIKIAADLYRKHLVGKRFLYVFEGRYIEVLYKAANFRHLTGVATNLSAKKFYSYAAKKLLQASQIFFTPQHPFSLCKRKIKHIGQIAMLAGSEGFMLEEIVTDTRTYKFGTTDLNFTLCLNKEYDDQGQQKGDCFVVESLRDEDCFSKSTTAYTVTHIFSAPNDAKKYTTLLFLDENAMIDSLPDEIKNMLDQTLLHK</sequence>
<dbReference type="EMBL" id="QRZI01000003">
    <property type="protein sequence ID" value="RGV65021.1"/>
    <property type="molecule type" value="Genomic_DNA"/>
</dbReference>
<evidence type="ECO:0000259" key="1">
    <source>
        <dbReference type="Pfam" id="PF18813"/>
    </source>
</evidence>
<dbReference type="AlphaFoldDB" id="A0A174FAH7"/>
<evidence type="ECO:0000313" key="2">
    <source>
        <dbReference type="EMBL" id="CUO45968.1"/>
    </source>
</evidence>
<dbReference type="EMBL" id="CYZD01000011">
    <property type="protein sequence ID" value="CUO45968.1"/>
    <property type="molecule type" value="Genomic_DNA"/>
</dbReference>
<reference evidence="10 11" key="3">
    <citation type="submission" date="2018-08" db="EMBL/GenBank/DDBJ databases">
        <title>A genome reference for cultivated species of the human gut microbiota.</title>
        <authorList>
            <person name="Zou Y."/>
            <person name="Xue W."/>
            <person name="Luo G."/>
        </authorList>
    </citation>
    <scope>NUCLEOTIDE SEQUENCE [LARGE SCALE GENOMIC DNA]</scope>
    <source>
        <strain evidence="6 11">AF14-23</strain>
        <strain evidence="5 13">AF25-21</strain>
        <strain evidence="7 12">AM18-2AC</strain>
        <strain evidence="4 10">OM03-6</strain>
    </source>
</reference>
<dbReference type="EMBL" id="QSUZ01000004">
    <property type="protein sequence ID" value="RGN89055.1"/>
    <property type="molecule type" value="Genomic_DNA"/>
</dbReference>
<evidence type="ECO:0000313" key="11">
    <source>
        <dbReference type="Proteomes" id="UP000265828"/>
    </source>
</evidence>
<dbReference type="GeneID" id="79803994"/>
<proteinExistence type="predicted"/>
<organism evidence="2 8">
    <name type="scientific">Blautia obeum</name>
    <dbReference type="NCBI Taxonomy" id="40520"/>
    <lineage>
        <taxon>Bacteria</taxon>
        <taxon>Bacillati</taxon>
        <taxon>Bacillota</taxon>
        <taxon>Clostridia</taxon>
        <taxon>Lachnospirales</taxon>
        <taxon>Lachnospiraceae</taxon>
        <taxon>Blautia</taxon>
    </lineage>
</organism>
<dbReference type="Proteomes" id="UP000285839">
    <property type="component" value="Unassembled WGS sequence"/>
</dbReference>
<evidence type="ECO:0000313" key="3">
    <source>
        <dbReference type="EMBL" id="RCH42364.1"/>
    </source>
</evidence>
<reference evidence="2 8" key="1">
    <citation type="submission" date="2015-09" db="EMBL/GenBank/DDBJ databases">
        <authorList>
            <consortium name="Pathogen Informatics"/>
        </authorList>
    </citation>
    <scope>NUCLEOTIDE SEQUENCE [LARGE SCALE GENOMIC DNA]</scope>
    <source>
        <strain evidence="2 8">2789STDY5608837</strain>
    </source>
</reference>
<name>A0A174FAH7_9FIRM</name>
<feature type="domain" description="Phage-Barnase-EndoU-ColicinE5/D-RelE like nuclease 4" evidence="1">
    <location>
        <begin position="14"/>
        <end position="187"/>
    </location>
</feature>
<dbReference type="Proteomes" id="UP000261105">
    <property type="component" value="Unassembled WGS sequence"/>
</dbReference>